<reference evidence="3 4" key="1">
    <citation type="submission" date="2019-07" db="EMBL/GenBank/DDBJ databases">
        <title>Whole genome shotgun sequence of Pseudoalteromonas espejiana NBRC 102222.</title>
        <authorList>
            <person name="Hosoyama A."/>
            <person name="Uohara A."/>
            <person name="Ohji S."/>
            <person name="Ichikawa N."/>
        </authorList>
    </citation>
    <scope>NUCLEOTIDE SEQUENCE [LARGE SCALE GENOMIC DNA]</scope>
    <source>
        <strain evidence="3 4">NBRC 102222</strain>
    </source>
</reference>
<keyword evidence="1" id="KW-0460">Magnesium</keyword>
<dbReference type="GO" id="GO:0016779">
    <property type="term" value="F:nucleotidyltransferase activity"/>
    <property type="evidence" value="ECO:0007669"/>
    <property type="project" value="UniProtKB-ARBA"/>
</dbReference>
<sequence length="203" mass="22423">MRIARVILAAGQSSRFNGCKLIADVGNAQTMIARAVDTFKSDDALPTYIISGVWHSEITYVLADYKNIKIIHNPKWQEGLGKSIAVATEVITNTQPVDGILFMLADQVELKSEHINTLLNAFGNKPTRWCADYGERIGVPAIFPAADFKLLKALSCDKGAQHLLRHTDAEVNTIKLSDARIDIDTQQQLQQFIQSKNALACNK</sequence>
<dbReference type="CDD" id="cd04182">
    <property type="entry name" value="GT_2_like_f"/>
    <property type="match status" value="1"/>
</dbReference>
<dbReference type="Proteomes" id="UP000321419">
    <property type="component" value="Unassembled WGS sequence"/>
</dbReference>
<dbReference type="AlphaFoldDB" id="A0A510Y0R6"/>
<dbReference type="RefSeq" id="WP_089349645.1">
    <property type="nucleotide sequence ID" value="NZ_BJUM01000061.1"/>
</dbReference>
<gene>
    <name evidence="3" type="ORF">PES01_37290</name>
</gene>
<dbReference type="SUPFAM" id="SSF53448">
    <property type="entry name" value="Nucleotide-diphospho-sugar transferases"/>
    <property type="match status" value="1"/>
</dbReference>
<protein>
    <recommendedName>
        <fullName evidence="2">MobA-like NTP transferase domain-containing protein</fullName>
    </recommendedName>
</protein>
<organism evidence="3 4">
    <name type="scientific">Pseudoalteromonas espejiana</name>
    <dbReference type="NCBI Taxonomy" id="28107"/>
    <lineage>
        <taxon>Bacteria</taxon>
        <taxon>Pseudomonadati</taxon>
        <taxon>Pseudomonadota</taxon>
        <taxon>Gammaproteobacteria</taxon>
        <taxon>Alteromonadales</taxon>
        <taxon>Pseudoalteromonadaceae</taxon>
        <taxon>Pseudoalteromonas</taxon>
    </lineage>
</organism>
<dbReference type="PANTHER" id="PTHR43777:SF1">
    <property type="entry name" value="MOLYBDENUM COFACTOR CYTIDYLYLTRANSFERASE"/>
    <property type="match status" value="1"/>
</dbReference>
<proteinExistence type="predicted"/>
<evidence type="ECO:0000313" key="3">
    <source>
        <dbReference type="EMBL" id="GEK56884.1"/>
    </source>
</evidence>
<feature type="domain" description="MobA-like NTP transferase" evidence="2">
    <location>
        <begin position="6"/>
        <end position="167"/>
    </location>
</feature>
<dbReference type="InterPro" id="IPR025877">
    <property type="entry name" value="MobA-like_NTP_Trfase"/>
</dbReference>
<keyword evidence="4" id="KW-1185">Reference proteome</keyword>
<dbReference type="Gene3D" id="3.90.550.10">
    <property type="entry name" value="Spore Coat Polysaccharide Biosynthesis Protein SpsA, Chain A"/>
    <property type="match status" value="1"/>
</dbReference>
<evidence type="ECO:0000313" key="4">
    <source>
        <dbReference type="Proteomes" id="UP000321419"/>
    </source>
</evidence>
<comment type="caution">
    <text evidence="3">The sequence shown here is derived from an EMBL/GenBank/DDBJ whole genome shotgun (WGS) entry which is preliminary data.</text>
</comment>
<dbReference type="InterPro" id="IPR029044">
    <property type="entry name" value="Nucleotide-diphossugar_trans"/>
</dbReference>
<dbReference type="EMBL" id="BJUM01000061">
    <property type="protein sequence ID" value="GEK56884.1"/>
    <property type="molecule type" value="Genomic_DNA"/>
</dbReference>
<evidence type="ECO:0000259" key="2">
    <source>
        <dbReference type="Pfam" id="PF12804"/>
    </source>
</evidence>
<dbReference type="Pfam" id="PF12804">
    <property type="entry name" value="NTP_transf_3"/>
    <property type="match status" value="1"/>
</dbReference>
<evidence type="ECO:0000256" key="1">
    <source>
        <dbReference type="ARBA" id="ARBA00022842"/>
    </source>
</evidence>
<dbReference type="OrthoDB" id="5298023at2"/>
<accession>A0A510Y0R6</accession>
<name>A0A510Y0R6_9GAMM</name>
<dbReference type="PANTHER" id="PTHR43777">
    <property type="entry name" value="MOLYBDENUM COFACTOR CYTIDYLYLTRANSFERASE"/>
    <property type="match status" value="1"/>
</dbReference>